<dbReference type="Pfam" id="PF13359">
    <property type="entry name" value="DDE_Tnp_4"/>
    <property type="match status" value="1"/>
</dbReference>
<name>A0A8W8IN69_MAGGI</name>
<keyword evidence="4" id="KW-0540">Nuclease</keyword>
<evidence type="ECO:0000313" key="9">
    <source>
        <dbReference type="EnsemblMetazoa" id="G15100.3:cds"/>
    </source>
</evidence>
<dbReference type="GO" id="GO:0005634">
    <property type="term" value="C:nucleus"/>
    <property type="evidence" value="ECO:0007669"/>
    <property type="project" value="UniProtKB-SubCell"/>
</dbReference>
<evidence type="ECO:0000313" key="10">
    <source>
        <dbReference type="Proteomes" id="UP000005408"/>
    </source>
</evidence>
<dbReference type="AlphaFoldDB" id="A0A8W8IN69"/>
<keyword evidence="6" id="KW-0378">Hydrolase</keyword>
<evidence type="ECO:0000256" key="5">
    <source>
        <dbReference type="ARBA" id="ARBA00022723"/>
    </source>
</evidence>
<dbReference type="EnsemblMetazoa" id="G15100.3">
    <property type="protein sequence ID" value="G15100.3:cds"/>
    <property type="gene ID" value="G15100"/>
</dbReference>
<dbReference type="PANTHER" id="PTHR22930:SF269">
    <property type="entry name" value="NUCLEASE HARBI1-LIKE PROTEIN"/>
    <property type="match status" value="1"/>
</dbReference>
<protein>
    <recommendedName>
        <fullName evidence="8">DDE Tnp4 domain-containing protein</fullName>
    </recommendedName>
</protein>
<keyword evidence="7" id="KW-0539">Nucleus</keyword>
<comment type="subcellular location">
    <subcellularLocation>
        <location evidence="2">Nucleus</location>
    </subcellularLocation>
</comment>
<comment type="cofactor">
    <cofactor evidence="1">
        <name>a divalent metal cation</name>
        <dbReference type="ChEBI" id="CHEBI:60240"/>
    </cofactor>
</comment>
<dbReference type="GO" id="GO:0046872">
    <property type="term" value="F:metal ion binding"/>
    <property type="evidence" value="ECO:0007669"/>
    <property type="project" value="UniProtKB-KW"/>
</dbReference>
<reference evidence="9" key="1">
    <citation type="submission" date="2022-08" db="UniProtKB">
        <authorList>
            <consortium name="EnsemblMetazoa"/>
        </authorList>
    </citation>
    <scope>IDENTIFICATION</scope>
    <source>
        <strain evidence="9">05x7-T-G4-1.051#20</strain>
    </source>
</reference>
<evidence type="ECO:0000256" key="6">
    <source>
        <dbReference type="ARBA" id="ARBA00022801"/>
    </source>
</evidence>
<dbReference type="GO" id="GO:0004518">
    <property type="term" value="F:nuclease activity"/>
    <property type="evidence" value="ECO:0007669"/>
    <property type="project" value="UniProtKB-KW"/>
</dbReference>
<comment type="similarity">
    <text evidence="3">Belongs to the HARBI1 family.</text>
</comment>
<evidence type="ECO:0000256" key="2">
    <source>
        <dbReference type="ARBA" id="ARBA00004123"/>
    </source>
</evidence>
<dbReference type="InterPro" id="IPR045249">
    <property type="entry name" value="HARBI1-like"/>
</dbReference>
<sequence>MEDLDILPPLLIIIMAAAYRQHLRSRRKRRTCWTRPWILRRQEHGAHHSLIKELSQEDHESYKNFVRMTKEDFTELLEKVSPLIVKKDTIMRKSISPAERLSLTLRYLATGESYKSLSYLYRIPVPTLSLIIPETCSAIYNSLKDEYMKVPSSQADWEKIAKEFEDTWNFPNCIGAMDGKHIAIRCPLKSGSNYYNYKQFYSIVLLALVDADYKFIYIDCGCNGRVSDGGVFANSTLFQTLESNTLHIPPGKPLPQRNTPVPFVIVGDEAFPLKSYLMKPYPSRNLDQNKRIFNYRLSRARRIVENVFGILTCRFGVFKQAIPLEPEKVERIVLACCALHNFLRTKKSSTEYLGPGMVDEEDIENGSVNFGTWRQEIGNDLPGLTQQSGNRSSNDVREIREEFCDYFNTNGQVSWQWDFL</sequence>
<evidence type="ECO:0000259" key="8">
    <source>
        <dbReference type="Pfam" id="PF13359"/>
    </source>
</evidence>
<evidence type="ECO:0000256" key="7">
    <source>
        <dbReference type="ARBA" id="ARBA00023242"/>
    </source>
</evidence>
<proteinExistence type="inferred from homology"/>
<accession>A0A8W8IN69</accession>
<dbReference type="GO" id="GO:0016787">
    <property type="term" value="F:hydrolase activity"/>
    <property type="evidence" value="ECO:0007669"/>
    <property type="project" value="UniProtKB-KW"/>
</dbReference>
<dbReference type="Proteomes" id="UP000005408">
    <property type="component" value="Unassembled WGS sequence"/>
</dbReference>
<keyword evidence="10" id="KW-1185">Reference proteome</keyword>
<evidence type="ECO:0000256" key="4">
    <source>
        <dbReference type="ARBA" id="ARBA00022722"/>
    </source>
</evidence>
<evidence type="ECO:0000256" key="1">
    <source>
        <dbReference type="ARBA" id="ARBA00001968"/>
    </source>
</evidence>
<feature type="domain" description="DDE Tnp4" evidence="8">
    <location>
        <begin position="177"/>
        <end position="341"/>
    </location>
</feature>
<evidence type="ECO:0000256" key="3">
    <source>
        <dbReference type="ARBA" id="ARBA00006958"/>
    </source>
</evidence>
<dbReference type="InterPro" id="IPR027806">
    <property type="entry name" value="HARBI1_dom"/>
</dbReference>
<keyword evidence="5" id="KW-0479">Metal-binding</keyword>
<dbReference type="EnsemblMetazoa" id="G15100.2">
    <property type="protein sequence ID" value="G15100.2:cds"/>
    <property type="gene ID" value="G15100"/>
</dbReference>
<organism evidence="9 10">
    <name type="scientific">Magallana gigas</name>
    <name type="common">Pacific oyster</name>
    <name type="synonym">Crassostrea gigas</name>
    <dbReference type="NCBI Taxonomy" id="29159"/>
    <lineage>
        <taxon>Eukaryota</taxon>
        <taxon>Metazoa</taxon>
        <taxon>Spiralia</taxon>
        <taxon>Lophotrochozoa</taxon>
        <taxon>Mollusca</taxon>
        <taxon>Bivalvia</taxon>
        <taxon>Autobranchia</taxon>
        <taxon>Pteriomorphia</taxon>
        <taxon>Ostreida</taxon>
        <taxon>Ostreoidea</taxon>
        <taxon>Ostreidae</taxon>
        <taxon>Magallana</taxon>
    </lineage>
</organism>
<dbReference type="PANTHER" id="PTHR22930">
    <property type="match status" value="1"/>
</dbReference>